<accession>A0A7W8X121</accession>
<evidence type="ECO:0000313" key="3">
    <source>
        <dbReference type="Proteomes" id="UP000580797"/>
    </source>
</evidence>
<keyword evidence="2" id="KW-0540">Nuclease</keyword>
<organism evidence="2 3">
    <name type="scientific">Neomicrococcus aestuarii</name>
    <dbReference type="NCBI Taxonomy" id="556325"/>
    <lineage>
        <taxon>Bacteria</taxon>
        <taxon>Bacillati</taxon>
        <taxon>Actinomycetota</taxon>
        <taxon>Actinomycetes</taxon>
        <taxon>Micrococcales</taxon>
        <taxon>Micrococcaceae</taxon>
        <taxon>Neomicrococcus</taxon>
    </lineage>
</organism>
<sequence>MPILACSVEDVSHTPGKLTRGMCPKHYQRFRKYGDATKVHSAPRNSVPAEDALRLASNGGRSISSAQDAKKLSRSSLTCCECGKKMWEHKTSAPQGIAKCLDCRIGDGHNLTGYKHGCRCDACKASKAEKNRKYKEEFRAIHGIGPSSKWKRDNGGMPPRVEWIDRKVRRTIYERDNWICWLCNEAVDDTALPRSNYYPSLDHIIPRSKGGDHNPENLRTAHMYCNAKRRDLDASKVGDLFGWKKAAPICSPV</sequence>
<keyword evidence="2" id="KW-0378">Hydrolase</keyword>
<dbReference type="CDD" id="cd00085">
    <property type="entry name" value="HNHc"/>
    <property type="match status" value="1"/>
</dbReference>
<evidence type="ECO:0000259" key="1">
    <source>
        <dbReference type="SMART" id="SM00507"/>
    </source>
</evidence>
<dbReference type="GO" id="GO:0003676">
    <property type="term" value="F:nucleic acid binding"/>
    <property type="evidence" value="ECO:0007669"/>
    <property type="project" value="InterPro"/>
</dbReference>
<reference evidence="2 3" key="1">
    <citation type="submission" date="2020-08" db="EMBL/GenBank/DDBJ databases">
        <title>Sequencing the genomes of 1000 actinobacteria strains.</title>
        <authorList>
            <person name="Klenk H.-P."/>
        </authorList>
    </citation>
    <scope>NUCLEOTIDE SEQUENCE [LARGE SCALE GENOMIC DNA]</scope>
    <source>
        <strain evidence="2 3">DSM 105783</strain>
    </source>
</reference>
<dbReference type="EMBL" id="JACHDR010000001">
    <property type="protein sequence ID" value="MBB5513468.1"/>
    <property type="molecule type" value="Genomic_DNA"/>
</dbReference>
<dbReference type="AlphaFoldDB" id="A0A7W8X121"/>
<keyword evidence="2" id="KW-0255">Endonuclease</keyword>
<evidence type="ECO:0000313" key="2">
    <source>
        <dbReference type="EMBL" id="MBB5513468.1"/>
    </source>
</evidence>
<feature type="domain" description="HNH nuclease" evidence="1">
    <location>
        <begin position="167"/>
        <end position="227"/>
    </location>
</feature>
<dbReference type="SMART" id="SM00507">
    <property type="entry name" value="HNHc"/>
    <property type="match status" value="1"/>
</dbReference>
<comment type="caution">
    <text evidence="2">The sequence shown here is derived from an EMBL/GenBank/DDBJ whole genome shotgun (WGS) entry which is preliminary data.</text>
</comment>
<dbReference type="InterPro" id="IPR003615">
    <property type="entry name" value="HNH_nuc"/>
</dbReference>
<proteinExistence type="predicted"/>
<dbReference type="GO" id="GO:0008270">
    <property type="term" value="F:zinc ion binding"/>
    <property type="evidence" value="ECO:0007669"/>
    <property type="project" value="InterPro"/>
</dbReference>
<dbReference type="InterPro" id="IPR002711">
    <property type="entry name" value="HNH"/>
</dbReference>
<dbReference type="Pfam" id="PF01844">
    <property type="entry name" value="HNH"/>
    <property type="match status" value="1"/>
</dbReference>
<dbReference type="GO" id="GO:0004519">
    <property type="term" value="F:endonuclease activity"/>
    <property type="evidence" value="ECO:0007669"/>
    <property type="project" value="UniProtKB-KW"/>
</dbReference>
<gene>
    <name evidence="2" type="ORF">HD598_002155</name>
</gene>
<name>A0A7W8X121_9MICC</name>
<protein>
    <submittedName>
        <fullName evidence="2">5-methylcytosine-specific restriction endonuclease McrA</fullName>
    </submittedName>
</protein>
<dbReference type="RefSeq" id="WP_183665790.1">
    <property type="nucleotide sequence ID" value="NZ_BAAARH010000002.1"/>
</dbReference>
<dbReference type="Gene3D" id="1.10.30.50">
    <property type="match status" value="1"/>
</dbReference>
<dbReference type="Proteomes" id="UP000580797">
    <property type="component" value="Unassembled WGS sequence"/>
</dbReference>